<feature type="transmembrane region" description="Helical" evidence="8">
    <location>
        <begin position="6"/>
        <end position="24"/>
    </location>
</feature>
<gene>
    <name evidence="10" type="primary">pfoR</name>
    <name evidence="10" type="ORF">NCTC8081_03087</name>
</gene>
<feature type="domain" description="Phosphotransferase system EIIC" evidence="9">
    <location>
        <begin position="28"/>
        <end position="92"/>
    </location>
</feature>
<keyword evidence="4" id="KW-0762">Sugar transport</keyword>
<evidence type="ECO:0000256" key="2">
    <source>
        <dbReference type="ARBA" id="ARBA00022448"/>
    </source>
</evidence>
<dbReference type="GO" id="GO:0008982">
    <property type="term" value="F:protein-N(PI)-phosphohistidine-sugar phosphotransferase activity"/>
    <property type="evidence" value="ECO:0007669"/>
    <property type="project" value="InterPro"/>
</dbReference>
<keyword evidence="7 8" id="KW-0472">Membrane</keyword>
<feature type="transmembrane region" description="Helical" evidence="8">
    <location>
        <begin position="71"/>
        <end position="93"/>
    </location>
</feature>
<sequence>MQVLIGAGLLLIVLGLFTLFSYKAPHGMKAMGALAGAACASFLVEAFHSSFFGNVLNIEFLKKIGDVNGSLGGVAVAILVPLALGVSPVYAFGKNTRDFNHGMNCHDIC</sequence>
<evidence type="ECO:0000256" key="1">
    <source>
        <dbReference type="ARBA" id="ARBA00004651"/>
    </source>
</evidence>
<evidence type="ECO:0000256" key="7">
    <source>
        <dbReference type="ARBA" id="ARBA00023136"/>
    </source>
</evidence>
<keyword evidence="3" id="KW-1003">Cell membrane</keyword>
<dbReference type="Pfam" id="PF13303">
    <property type="entry name" value="PTS_EIIC_2"/>
    <property type="match status" value="1"/>
</dbReference>
<evidence type="ECO:0000256" key="6">
    <source>
        <dbReference type="ARBA" id="ARBA00022989"/>
    </source>
</evidence>
<dbReference type="PANTHER" id="PTHR40063:SF1">
    <property type="entry name" value="MEMBRANE PROTEIN"/>
    <property type="match status" value="1"/>
</dbReference>
<dbReference type="AlphaFoldDB" id="A0A2X3IN93"/>
<evidence type="ECO:0000313" key="10">
    <source>
        <dbReference type="EMBL" id="SQC85301.1"/>
    </source>
</evidence>
<dbReference type="PANTHER" id="PTHR40063">
    <property type="entry name" value="MEMBRANE PROTEIN-RELATED"/>
    <property type="match status" value="1"/>
</dbReference>
<keyword evidence="6 8" id="KW-1133">Transmembrane helix</keyword>
<proteinExistence type="predicted"/>
<dbReference type="InterPro" id="IPR003352">
    <property type="entry name" value="PTS_EIIC"/>
</dbReference>
<dbReference type="Proteomes" id="UP000250234">
    <property type="component" value="Unassembled WGS sequence"/>
</dbReference>
<protein>
    <submittedName>
        <fullName evidence="10">Regulatory protein</fullName>
    </submittedName>
</protein>
<evidence type="ECO:0000256" key="5">
    <source>
        <dbReference type="ARBA" id="ARBA00022692"/>
    </source>
</evidence>
<comment type="subcellular location">
    <subcellularLocation>
        <location evidence="1">Cell membrane</location>
        <topology evidence="1">Multi-pass membrane protein</topology>
    </subcellularLocation>
</comment>
<keyword evidence="2" id="KW-0813">Transport</keyword>
<reference evidence="10 11" key="1">
    <citation type="submission" date="2018-06" db="EMBL/GenBank/DDBJ databases">
        <authorList>
            <consortium name="Pathogen Informatics"/>
            <person name="Doyle S."/>
        </authorList>
    </citation>
    <scope>NUCLEOTIDE SEQUENCE [LARGE SCALE GENOMIC DNA]</scope>
    <source>
        <strain evidence="10 11">NCTC8081</strain>
    </source>
</reference>
<evidence type="ECO:0000259" key="9">
    <source>
        <dbReference type="Pfam" id="PF13303"/>
    </source>
</evidence>
<keyword evidence="5 8" id="KW-0812">Transmembrane</keyword>
<evidence type="ECO:0000256" key="3">
    <source>
        <dbReference type="ARBA" id="ARBA00022475"/>
    </source>
</evidence>
<name>A0A2X3IN93_CLOPF</name>
<feature type="transmembrane region" description="Helical" evidence="8">
    <location>
        <begin position="31"/>
        <end position="51"/>
    </location>
</feature>
<dbReference type="GO" id="GO:0005886">
    <property type="term" value="C:plasma membrane"/>
    <property type="evidence" value="ECO:0007669"/>
    <property type="project" value="UniProtKB-SubCell"/>
</dbReference>
<evidence type="ECO:0000256" key="8">
    <source>
        <dbReference type="SAM" id="Phobius"/>
    </source>
</evidence>
<accession>A0A2X3IN93</accession>
<evidence type="ECO:0000313" key="11">
    <source>
        <dbReference type="Proteomes" id="UP000250234"/>
    </source>
</evidence>
<dbReference type="EMBL" id="UAWO01000005">
    <property type="protein sequence ID" value="SQC85301.1"/>
    <property type="molecule type" value="Genomic_DNA"/>
</dbReference>
<organism evidence="10 11">
    <name type="scientific">Clostridium perfringens</name>
    <dbReference type="NCBI Taxonomy" id="1502"/>
    <lineage>
        <taxon>Bacteria</taxon>
        <taxon>Bacillati</taxon>
        <taxon>Bacillota</taxon>
        <taxon>Clostridia</taxon>
        <taxon>Eubacteriales</taxon>
        <taxon>Clostridiaceae</taxon>
        <taxon>Clostridium</taxon>
    </lineage>
</organism>
<evidence type="ECO:0000256" key="4">
    <source>
        <dbReference type="ARBA" id="ARBA00022597"/>
    </source>
</evidence>
<dbReference type="GO" id="GO:0009401">
    <property type="term" value="P:phosphoenolpyruvate-dependent sugar phosphotransferase system"/>
    <property type="evidence" value="ECO:0007669"/>
    <property type="project" value="InterPro"/>
</dbReference>